<evidence type="ECO:0000256" key="1">
    <source>
        <dbReference type="ARBA" id="ARBA00008361"/>
    </source>
</evidence>
<comment type="caution">
    <text evidence="5">The sequence shown here is derived from an EMBL/GenBank/DDBJ whole genome shotgun (WGS) entry which is preliminary data.</text>
</comment>
<comment type="similarity">
    <text evidence="1">Belongs to the methyltransferase superfamily.</text>
</comment>
<evidence type="ECO:0000313" key="6">
    <source>
        <dbReference type="Proteomes" id="UP000187209"/>
    </source>
</evidence>
<evidence type="ECO:0000259" key="4">
    <source>
        <dbReference type="Pfam" id="PF13847"/>
    </source>
</evidence>
<evidence type="ECO:0000256" key="3">
    <source>
        <dbReference type="ARBA" id="ARBA00022679"/>
    </source>
</evidence>
<dbReference type="OrthoDB" id="411785at2759"/>
<organism evidence="5 6">
    <name type="scientific">Stentor coeruleus</name>
    <dbReference type="NCBI Taxonomy" id="5963"/>
    <lineage>
        <taxon>Eukaryota</taxon>
        <taxon>Sar</taxon>
        <taxon>Alveolata</taxon>
        <taxon>Ciliophora</taxon>
        <taxon>Postciliodesmatophora</taxon>
        <taxon>Heterotrichea</taxon>
        <taxon>Heterotrichida</taxon>
        <taxon>Stentoridae</taxon>
        <taxon>Stentor</taxon>
    </lineage>
</organism>
<dbReference type="GO" id="GO:0008168">
    <property type="term" value="F:methyltransferase activity"/>
    <property type="evidence" value="ECO:0007669"/>
    <property type="project" value="UniProtKB-KW"/>
</dbReference>
<proteinExistence type="inferred from homology"/>
<dbReference type="EMBL" id="MPUH01001411">
    <property type="protein sequence ID" value="OMJ67947.1"/>
    <property type="molecule type" value="Genomic_DNA"/>
</dbReference>
<dbReference type="GO" id="GO:0032259">
    <property type="term" value="P:methylation"/>
    <property type="evidence" value="ECO:0007669"/>
    <property type="project" value="UniProtKB-KW"/>
</dbReference>
<dbReference type="InterPro" id="IPR025714">
    <property type="entry name" value="Methyltranfer_dom"/>
</dbReference>
<dbReference type="PANTHER" id="PTHR12176">
    <property type="entry name" value="SAM-DEPENDENT METHYLTRANSFERASE SUPERFAMILY PROTEIN"/>
    <property type="match status" value="1"/>
</dbReference>
<evidence type="ECO:0000256" key="2">
    <source>
        <dbReference type="ARBA" id="ARBA00022603"/>
    </source>
</evidence>
<dbReference type="Pfam" id="PF13847">
    <property type="entry name" value="Methyltransf_31"/>
    <property type="match status" value="1"/>
</dbReference>
<dbReference type="InterPro" id="IPR029063">
    <property type="entry name" value="SAM-dependent_MTases_sf"/>
</dbReference>
<gene>
    <name evidence="5" type="ORF">SteCoe_34760</name>
</gene>
<keyword evidence="2" id="KW-0489">Methyltransferase</keyword>
<dbReference type="InterPro" id="IPR051419">
    <property type="entry name" value="Lys/N-term_MeTrsfase_sf"/>
</dbReference>
<feature type="domain" description="Methyltransferase" evidence="4">
    <location>
        <begin position="44"/>
        <end position="170"/>
    </location>
</feature>
<dbReference type="Proteomes" id="UP000187209">
    <property type="component" value="Unassembled WGS sequence"/>
</dbReference>
<dbReference type="FunFam" id="3.40.50.150:FF:000217">
    <property type="entry name" value="Methyltransferase protein 13"/>
    <property type="match status" value="1"/>
</dbReference>
<evidence type="ECO:0000313" key="5">
    <source>
        <dbReference type="EMBL" id="OMJ67947.1"/>
    </source>
</evidence>
<protein>
    <recommendedName>
        <fullName evidence="4">Methyltransferase domain-containing protein</fullName>
    </recommendedName>
</protein>
<keyword evidence="6" id="KW-1185">Reference proteome</keyword>
<dbReference type="AlphaFoldDB" id="A0A1R2ATU8"/>
<dbReference type="Gene3D" id="3.40.50.150">
    <property type="entry name" value="Vaccinia Virus protein VP39"/>
    <property type="match status" value="1"/>
</dbReference>
<accession>A0A1R2ATU8</accession>
<dbReference type="SUPFAM" id="SSF53335">
    <property type="entry name" value="S-adenosyl-L-methionine-dependent methyltransferases"/>
    <property type="match status" value="1"/>
</dbReference>
<dbReference type="CDD" id="cd02440">
    <property type="entry name" value="AdoMet_MTases"/>
    <property type="match status" value="1"/>
</dbReference>
<reference evidence="5 6" key="1">
    <citation type="submission" date="2016-11" db="EMBL/GenBank/DDBJ databases">
        <title>The macronuclear genome of Stentor coeruleus: a giant cell with tiny introns.</title>
        <authorList>
            <person name="Slabodnick M."/>
            <person name="Ruby J.G."/>
            <person name="Reiff S.B."/>
            <person name="Swart E.C."/>
            <person name="Gosai S."/>
            <person name="Prabakaran S."/>
            <person name="Witkowska E."/>
            <person name="Larue G.E."/>
            <person name="Fisher S."/>
            <person name="Freeman R.M."/>
            <person name="Gunawardena J."/>
            <person name="Chu W."/>
            <person name="Stover N.A."/>
            <person name="Gregory B.D."/>
            <person name="Nowacki M."/>
            <person name="Derisi J."/>
            <person name="Roy S.W."/>
            <person name="Marshall W.F."/>
            <person name="Sood P."/>
        </authorList>
    </citation>
    <scope>NUCLEOTIDE SEQUENCE [LARGE SCALE GENOMIC DNA]</scope>
    <source>
        <strain evidence="5">WM001</strain>
    </source>
</reference>
<sequence>MLPNYGNPEYWKKLYEEQQGKTYDWLEGYKTLKPIIKTLINPTSKILILGCGNAELSEEMYLDGFHNIENIDISEAVIQQMASRCHHMPEMKWKIMDVRDLEYPSNFFDIAIDKGTIDALLCGTNSYLSVARMTKEVQRVLKVGGVYMVVSLGVCDSKLEHLESKHLYWETYYPDIDEESDIVHDVYLCKKKEGADKVCEDNWHEIEAKFNR</sequence>
<keyword evidence="3" id="KW-0808">Transferase</keyword>
<name>A0A1R2ATU8_9CILI</name>